<dbReference type="SUPFAM" id="SSF53649">
    <property type="entry name" value="Alkaline phosphatase-like"/>
    <property type="match status" value="1"/>
</dbReference>
<keyword evidence="3" id="KW-1185">Reference proteome</keyword>
<evidence type="ECO:0008006" key="4">
    <source>
        <dbReference type="Google" id="ProtNLM"/>
    </source>
</evidence>
<dbReference type="AlphaFoldDB" id="A0A1I1CY00"/>
<evidence type="ECO:0000313" key="3">
    <source>
        <dbReference type="Proteomes" id="UP000240042"/>
    </source>
</evidence>
<feature type="transmembrane region" description="Helical" evidence="1">
    <location>
        <begin position="59"/>
        <end position="79"/>
    </location>
</feature>
<sequence length="585" mass="68215">MKLIEKILFIILSSQIIYLLIHLQFLFQMPQAALAIQDSIFIFISALTIFILSKGNKKIYFLGLFILLFPTFELQYFYIKIFNKPFLISEMRNFLTLLQVSSIPKKLGYSFLFLLWFFNLCYFLIYAIKNWITASTFQKSISIIGILICYQMLTYNKEVDIWHQDPRANFFGHGVLSAIQVEPKIININIDPEEVLESLKNLKKLEEQRIQYPASLSPSVVPKNKRPIIMIIVESFYDFKHFYSLFAKNPFPKSYLDTIQPFNYTGPNQTFGSFQARFVSLTGAYHSIHPKRNEVFYPTLPRILSEYGYTTIALESMQNTYSLSTYYKLWKFDKQYFQLYGSDWTGRRTDPNTYEKNITRILQNTPDNIIPFYFGFTYLGHGGSCAFTDNLPDPENIDHFLSYFADEKKHNAKQLLKANIFNAERLISIKNMILNKFPDALIIFKSDHYSTELSQRLQESNLPKDMVDSFFEDPVPLPFMVFDGTNGILELPYGFSPANIPLMILAEAGLPYKNTLISMLYREMPNNIMNIYDRLFMKKGNKFEIFATNTTSLKDYEILSIDLYQGKSYSLDMIANNVENFVSIN</sequence>
<proteinExistence type="predicted"/>
<dbReference type="InterPro" id="IPR017850">
    <property type="entry name" value="Alkaline_phosphatase_core_sf"/>
</dbReference>
<name>A0A1I1CY00_BREAD</name>
<evidence type="ECO:0000256" key="1">
    <source>
        <dbReference type="SAM" id="Phobius"/>
    </source>
</evidence>
<feature type="transmembrane region" description="Helical" evidence="1">
    <location>
        <begin position="140"/>
        <end position="156"/>
    </location>
</feature>
<feature type="transmembrane region" description="Helical" evidence="1">
    <location>
        <begin position="7"/>
        <end position="27"/>
    </location>
</feature>
<gene>
    <name evidence="2" type="ORF">SAMN02745150_00074</name>
</gene>
<dbReference type="EMBL" id="FOKY01000001">
    <property type="protein sequence ID" value="SFB67531.1"/>
    <property type="molecule type" value="Genomic_DNA"/>
</dbReference>
<feature type="transmembrane region" description="Helical" evidence="1">
    <location>
        <begin position="107"/>
        <end position="128"/>
    </location>
</feature>
<dbReference type="Proteomes" id="UP000240042">
    <property type="component" value="Unassembled WGS sequence"/>
</dbReference>
<feature type="transmembrane region" description="Helical" evidence="1">
    <location>
        <begin position="33"/>
        <end position="52"/>
    </location>
</feature>
<protein>
    <recommendedName>
        <fullName evidence="4">Phosphoglycerol transferase MdoB</fullName>
    </recommendedName>
</protein>
<organism evidence="2 3">
    <name type="scientific">Brevinema andersonii</name>
    <dbReference type="NCBI Taxonomy" id="34097"/>
    <lineage>
        <taxon>Bacteria</taxon>
        <taxon>Pseudomonadati</taxon>
        <taxon>Spirochaetota</taxon>
        <taxon>Spirochaetia</taxon>
        <taxon>Brevinematales</taxon>
        <taxon>Brevinemataceae</taxon>
        <taxon>Brevinema</taxon>
    </lineage>
</organism>
<keyword evidence="1" id="KW-0812">Transmembrane</keyword>
<reference evidence="3" key="1">
    <citation type="submission" date="2016-10" db="EMBL/GenBank/DDBJ databases">
        <authorList>
            <person name="Varghese N."/>
            <person name="Submissions S."/>
        </authorList>
    </citation>
    <scope>NUCLEOTIDE SEQUENCE [LARGE SCALE GENOMIC DNA]</scope>
    <source>
        <strain evidence="3">ATCC 43811</strain>
    </source>
</reference>
<evidence type="ECO:0000313" key="2">
    <source>
        <dbReference type="EMBL" id="SFB67531.1"/>
    </source>
</evidence>
<keyword evidence="1" id="KW-1133">Transmembrane helix</keyword>
<dbReference type="RefSeq" id="WP_092317011.1">
    <property type="nucleotide sequence ID" value="NZ_FOKY01000001.1"/>
</dbReference>
<accession>A0A1I1CY00</accession>
<keyword evidence="1" id="KW-0472">Membrane</keyword>
<dbReference type="OrthoDB" id="304861at2"/>